<dbReference type="AlphaFoldDB" id="A0A927B5S0"/>
<protein>
    <recommendedName>
        <fullName evidence="3">ACT domain-containing protein</fullName>
    </recommendedName>
</protein>
<reference evidence="1" key="1">
    <citation type="submission" date="2020-09" db="EMBL/GenBank/DDBJ databases">
        <authorList>
            <person name="Kim M.K."/>
        </authorList>
    </citation>
    <scope>NUCLEOTIDE SEQUENCE</scope>
    <source>
        <strain evidence="1">BT704</strain>
    </source>
</reference>
<dbReference type="Gene3D" id="3.30.70.260">
    <property type="match status" value="1"/>
</dbReference>
<sequence length="98" mass="11073">MSSVNPGSHRANYEQTVRVTYYIAGFDRVNFVSDIANTVPQDESFAIRTLSFEADGIRANGVLTIQIRHSMMPVYNLTQRLRSVRGIVSLQESHEQLT</sequence>
<organism evidence="1 2">
    <name type="scientific">Spirosoma validum</name>
    <dbReference type="NCBI Taxonomy" id="2771355"/>
    <lineage>
        <taxon>Bacteria</taxon>
        <taxon>Pseudomonadati</taxon>
        <taxon>Bacteroidota</taxon>
        <taxon>Cytophagia</taxon>
        <taxon>Cytophagales</taxon>
        <taxon>Cytophagaceae</taxon>
        <taxon>Spirosoma</taxon>
    </lineage>
</organism>
<evidence type="ECO:0000313" key="1">
    <source>
        <dbReference type="EMBL" id="MBD2756184.1"/>
    </source>
</evidence>
<proteinExistence type="predicted"/>
<dbReference type="RefSeq" id="WP_191041807.1">
    <property type="nucleotide sequence ID" value="NZ_JACXAA010000011.1"/>
</dbReference>
<dbReference type="Proteomes" id="UP000653797">
    <property type="component" value="Unassembled WGS sequence"/>
</dbReference>
<dbReference type="EMBL" id="JACXAA010000011">
    <property type="protein sequence ID" value="MBD2756184.1"/>
    <property type="molecule type" value="Genomic_DNA"/>
</dbReference>
<comment type="caution">
    <text evidence="1">The sequence shown here is derived from an EMBL/GenBank/DDBJ whole genome shotgun (WGS) entry which is preliminary data.</text>
</comment>
<name>A0A927B5S0_9BACT</name>
<evidence type="ECO:0000313" key="2">
    <source>
        <dbReference type="Proteomes" id="UP000653797"/>
    </source>
</evidence>
<evidence type="ECO:0008006" key="3">
    <source>
        <dbReference type="Google" id="ProtNLM"/>
    </source>
</evidence>
<keyword evidence="2" id="KW-1185">Reference proteome</keyword>
<accession>A0A927B5S0</accession>
<gene>
    <name evidence="1" type="ORF">IC230_25025</name>
</gene>